<feature type="transmembrane region" description="Helical" evidence="2">
    <location>
        <begin position="69"/>
        <end position="90"/>
    </location>
</feature>
<feature type="domain" description="BD-FAE-like" evidence="4">
    <location>
        <begin position="148"/>
        <end position="251"/>
    </location>
</feature>
<dbReference type="Pfam" id="PF20434">
    <property type="entry name" value="BD-FAE"/>
    <property type="match status" value="1"/>
</dbReference>
<dbReference type="PANTHER" id="PTHR48081">
    <property type="entry name" value="AB HYDROLASE SUPERFAMILY PROTEIN C4A8.06C"/>
    <property type="match status" value="1"/>
</dbReference>
<proteinExistence type="predicted"/>
<reference evidence="5 6" key="1">
    <citation type="submission" date="2020-08" db="EMBL/GenBank/DDBJ databases">
        <title>Sequencing the genomes of 1000 actinobacteria strains.</title>
        <authorList>
            <person name="Klenk H.-P."/>
        </authorList>
    </citation>
    <scope>NUCLEOTIDE SEQUENCE [LARGE SCALE GENOMIC DNA]</scope>
    <source>
        <strain evidence="5 6">DSM 45886</strain>
    </source>
</reference>
<dbReference type="Pfam" id="PF00326">
    <property type="entry name" value="Peptidase_S9"/>
    <property type="match status" value="1"/>
</dbReference>
<feature type="transmembrane region" description="Helical" evidence="2">
    <location>
        <begin position="6"/>
        <end position="22"/>
    </location>
</feature>
<organism evidence="5 6">
    <name type="scientific">Micromonospora polyrhachis</name>
    <dbReference type="NCBI Taxonomy" id="1282883"/>
    <lineage>
        <taxon>Bacteria</taxon>
        <taxon>Bacillati</taxon>
        <taxon>Actinomycetota</taxon>
        <taxon>Actinomycetes</taxon>
        <taxon>Micromonosporales</taxon>
        <taxon>Micromonosporaceae</taxon>
        <taxon>Micromonospora</taxon>
    </lineage>
</organism>
<dbReference type="GO" id="GO:0008236">
    <property type="term" value="F:serine-type peptidase activity"/>
    <property type="evidence" value="ECO:0007669"/>
    <property type="project" value="InterPro"/>
</dbReference>
<evidence type="ECO:0000259" key="4">
    <source>
        <dbReference type="Pfam" id="PF20434"/>
    </source>
</evidence>
<keyword evidence="2" id="KW-0812">Transmembrane</keyword>
<keyword evidence="6" id="KW-1185">Reference proteome</keyword>
<feature type="domain" description="Peptidase S9 prolyl oligopeptidase catalytic" evidence="3">
    <location>
        <begin position="281"/>
        <end position="349"/>
    </location>
</feature>
<dbReference type="InterPro" id="IPR029058">
    <property type="entry name" value="AB_hydrolase_fold"/>
</dbReference>
<evidence type="ECO:0000313" key="6">
    <source>
        <dbReference type="Proteomes" id="UP000578819"/>
    </source>
</evidence>
<dbReference type="SUPFAM" id="SSF53474">
    <property type="entry name" value="alpha/beta-Hydrolases"/>
    <property type="match status" value="1"/>
</dbReference>
<dbReference type="PANTHER" id="PTHR48081:SF33">
    <property type="entry name" value="KYNURENINE FORMAMIDASE"/>
    <property type="match status" value="1"/>
</dbReference>
<accession>A0A7W7SV45</accession>
<dbReference type="InterPro" id="IPR050300">
    <property type="entry name" value="GDXG_lipolytic_enzyme"/>
</dbReference>
<gene>
    <name evidence="5" type="ORF">FHR38_005270</name>
</gene>
<dbReference type="GO" id="GO:0006508">
    <property type="term" value="P:proteolysis"/>
    <property type="evidence" value="ECO:0007669"/>
    <property type="project" value="InterPro"/>
</dbReference>
<name>A0A7W7SV45_9ACTN</name>
<evidence type="ECO:0000256" key="1">
    <source>
        <dbReference type="ARBA" id="ARBA00022801"/>
    </source>
</evidence>
<dbReference type="InterPro" id="IPR001375">
    <property type="entry name" value="Peptidase_S9_cat"/>
</dbReference>
<dbReference type="InterPro" id="IPR049492">
    <property type="entry name" value="BD-FAE-like_dom"/>
</dbReference>
<evidence type="ECO:0000256" key="2">
    <source>
        <dbReference type="SAM" id="Phobius"/>
    </source>
</evidence>
<dbReference type="RefSeq" id="WP_184537122.1">
    <property type="nucleotide sequence ID" value="NZ_JACHJW010000001.1"/>
</dbReference>
<dbReference type="Gene3D" id="3.40.50.1820">
    <property type="entry name" value="alpha/beta hydrolase"/>
    <property type="match status" value="1"/>
</dbReference>
<keyword evidence="2" id="KW-0472">Membrane</keyword>
<dbReference type="AlphaFoldDB" id="A0A7W7SV45"/>
<comment type="caution">
    <text evidence="5">The sequence shown here is derived from an EMBL/GenBank/DDBJ whole genome shotgun (WGS) entry which is preliminary data.</text>
</comment>
<keyword evidence="2" id="KW-1133">Transmembrane helix</keyword>
<evidence type="ECO:0000259" key="3">
    <source>
        <dbReference type="Pfam" id="PF00326"/>
    </source>
</evidence>
<sequence length="361" mass="39287">MPWGYLTSVTLPAVCVLAVFAARRAPRPLATIFFYLGFINELPIFAAYFLIGSAALAAGQGDLDTSVGWLALAISLPTLLGLAVLVARALRTGRVLTRALTEQWGPLPTRARTRVSVLRMLLWPNLRRRFDVQRTANVRYGDAHLHTLDLYRRRHAGAGNRPVFIHLHGGGFVGGRKNQESLPLIYQLARSGWWCVSANYRLSPAASRDDQVTDVREIIAWVRAHAHRYGADPNRIVLAGGSAGAHLAARAVLPEASPGLKAVVMLYGGYPDLAAIDVSPGTPPFLIMHGTHDTLMPVEVARQFVARLRTRSPSPVVYAELPGAGHTFDIFHSPRSKAIVEATQAFLDDVVRGAAPGSSRY</sequence>
<dbReference type="Proteomes" id="UP000578819">
    <property type="component" value="Unassembled WGS sequence"/>
</dbReference>
<protein>
    <submittedName>
        <fullName evidence="5">Acetyl esterase/lipase</fullName>
    </submittedName>
</protein>
<evidence type="ECO:0000313" key="5">
    <source>
        <dbReference type="EMBL" id="MBB4961537.1"/>
    </source>
</evidence>
<feature type="transmembrane region" description="Helical" evidence="2">
    <location>
        <begin position="34"/>
        <end position="57"/>
    </location>
</feature>
<dbReference type="EMBL" id="JACHJW010000001">
    <property type="protein sequence ID" value="MBB4961537.1"/>
    <property type="molecule type" value="Genomic_DNA"/>
</dbReference>
<keyword evidence="1" id="KW-0378">Hydrolase</keyword>